<dbReference type="GO" id="GO:0000160">
    <property type="term" value="P:phosphorelay signal transduction system"/>
    <property type="evidence" value="ECO:0007669"/>
    <property type="project" value="InterPro"/>
</dbReference>
<evidence type="ECO:0000256" key="2">
    <source>
        <dbReference type="PROSITE-ProRule" id="PRU00169"/>
    </source>
</evidence>
<evidence type="ECO:0000313" key="5">
    <source>
        <dbReference type="Proteomes" id="UP000183339"/>
    </source>
</evidence>
<name>A0A1I0BN65_9PROT</name>
<protein>
    <submittedName>
        <fullName evidence="4">Response regulator receiver domain-containing protein</fullName>
    </submittedName>
</protein>
<evidence type="ECO:0000313" key="4">
    <source>
        <dbReference type="EMBL" id="SET08064.1"/>
    </source>
</evidence>
<reference evidence="4 5" key="1">
    <citation type="submission" date="2016-10" db="EMBL/GenBank/DDBJ databases">
        <authorList>
            <person name="de Groot N.N."/>
        </authorList>
    </citation>
    <scope>NUCLEOTIDE SEQUENCE [LARGE SCALE GENOMIC DNA]</scope>
    <source>
        <strain evidence="4 5">Nl7</strain>
    </source>
</reference>
<dbReference type="SUPFAM" id="SSF52172">
    <property type="entry name" value="CheY-like"/>
    <property type="match status" value="1"/>
</dbReference>
<dbReference type="CDD" id="cd17580">
    <property type="entry name" value="REC_2_DhkD-like"/>
    <property type="match status" value="1"/>
</dbReference>
<dbReference type="Pfam" id="PF00072">
    <property type="entry name" value="Response_reg"/>
    <property type="match status" value="1"/>
</dbReference>
<dbReference type="PANTHER" id="PTHR44591:SF3">
    <property type="entry name" value="RESPONSE REGULATORY DOMAIN-CONTAINING PROTEIN"/>
    <property type="match status" value="1"/>
</dbReference>
<feature type="domain" description="Response regulatory" evidence="3">
    <location>
        <begin position="11"/>
        <end position="129"/>
    </location>
</feature>
<evidence type="ECO:0000256" key="1">
    <source>
        <dbReference type="ARBA" id="ARBA00022553"/>
    </source>
</evidence>
<organism evidence="4 5">
    <name type="scientific">Nitrosospira multiformis</name>
    <dbReference type="NCBI Taxonomy" id="1231"/>
    <lineage>
        <taxon>Bacteria</taxon>
        <taxon>Pseudomonadati</taxon>
        <taxon>Pseudomonadota</taxon>
        <taxon>Betaproteobacteria</taxon>
        <taxon>Nitrosomonadales</taxon>
        <taxon>Nitrosomonadaceae</taxon>
        <taxon>Nitrosospira</taxon>
    </lineage>
</organism>
<sequence>MNNKLPLSGVRVLLVDDEEDALTITRLMLELHGAEVVTAPAAAEGLEKVQTYALDIIISDISMPQMDGYQFIRAVRNLPAHKGRNTPALALSAFNRSRDRASALDAGFLAYLSKPVLLQELITEIMTTINSAAP</sequence>
<dbReference type="EMBL" id="FOHI01000003">
    <property type="protein sequence ID" value="SET08064.1"/>
    <property type="molecule type" value="Genomic_DNA"/>
</dbReference>
<accession>A0A1I0BN65</accession>
<proteinExistence type="predicted"/>
<dbReference type="Gene3D" id="3.40.50.2300">
    <property type="match status" value="1"/>
</dbReference>
<dbReference type="RefSeq" id="WP_074705934.1">
    <property type="nucleotide sequence ID" value="NZ_FOHI01000003.1"/>
</dbReference>
<dbReference type="InterPro" id="IPR001789">
    <property type="entry name" value="Sig_transdc_resp-reg_receiver"/>
</dbReference>
<dbReference type="InterPro" id="IPR011006">
    <property type="entry name" value="CheY-like_superfamily"/>
</dbReference>
<gene>
    <name evidence="4" type="ORF">SAMN05216412_10374</name>
</gene>
<keyword evidence="1 2" id="KW-0597">Phosphoprotein</keyword>
<dbReference type="PROSITE" id="PS50110">
    <property type="entry name" value="RESPONSE_REGULATORY"/>
    <property type="match status" value="1"/>
</dbReference>
<dbReference type="SMART" id="SM00448">
    <property type="entry name" value="REC"/>
    <property type="match status" value="1"/>
</dbReference>
<dbReference type="InterPro" id="IPR050595">
    <property type="entry name" value="Bact_response_regulator"/>
</dbReference>
<evidence type="ECO:0000259" key="3">
    <source>
        <dbReference type="PROSITE" id="PS50110"/>
    </source>
</evidence>
<dbReference type="PANTHER" id="PTHR44591">
    <property type="entry name" value="STRESS RESPONSE REGULATOR PROTEIN 1"/>
    <property type="match status" value="1"/>
</dbReference>
<feature type="modified residue" description="4-aspartylphosphate" evidence="2">
    <location>
        <position position="60"/>
    </location>
</feature>
<dbReference type="Proteomes" id="UP000183339">
    <property type="component" value="Unassembled WGS sequence"/>
</dbReference>
<dbReference type="AlphaFoldDB" id="A0A1I0BN65"/>
<dbReference type="OrthoDB" id="9800897at2"/>